<feature type="repeat" description="WD" evidence="3">
    <location>
        <begin position="914"/>
        <end position="947"/>
    </location>
</feature>
<dbReference type="Proteomes" id="UP001519295">
    <property type="component" value="Unassembled WGS sequence"/>
</dbReference>
<feature type="repeat" description="WD" evidence="3">
    <location>
        <begin position="635"/>
        <end position="665"/>
    </location>
</feature>
<dbReference type="SUPFAM" id="SSF50978">
    <property type="entry name" value="WD40 repeat-like"/>
    <property type="match status" value="3"/>
</dbReference>
<keyword evidence="1 3" id="KW-0853">WD repeat</keyword>
<dbReference type="RefSeq" id="WP_210036723.1">
    <property type="nucleotide sequence ID" value="NZ_JAGINU010000003.1"/>
</dbReference>
<evidence type="ECO:0000313" key="7">
    <source>
        <dbReference type="Proteomes" id="UP001519295"/>
    </source>
</evidence>
<feature type="repeat" description="WD" evidence="3">
    <location>
        <begin position="875"/>
        <end position="909"/>
    </location>
</feature>
<evidence type="ECO:0000256" key="4">
    <source>
        <dbReference type="SAM" id="Phobius"/>
    </source>
</evidence>
<keyword evidence="7" id="KW-1185">Reference proteome</keyword>
<accession>A0ABS4W5T8</accession>
<proteinExistence type="predicted"/>
<dbReference type="Gene3D" id="2.130.10.10">
    <property type="entry name" value="YVTN repeat-like/Quinoprotein amine dehydrogenase"/>
    <property type="match status" value="4"/>
</dbReference>
<dbReference type="InterPro" id="IPR001680">
    <property type="entry name" value="WD40_rpt"/>
</dbReference>
<dbReference type="InterPro" id="IPR019775">
    <property type="entry name" value="WD40_repeat_CS"/>
</dbReference>
<evidence type="ECO:0000256" key="2">
    <source>
        <dbReference type="ARBA" id="ARBA00022737"/>
    </source>
</evidence>
<dbReference type="InterPro" id="IPR015943">
    <property type="entry name" value="WD40/YVTN_repeat-like_dom_sf"/>
</dbReference>
<gene>
    <name evidence="6" type="ORF">JOF36_007351</name>
</gene>
<protein>
    <submittedName>
        <fullName evidence="6">WD40 repeat protein</fullName>
    </submittedName>
</protein>
<dbReference type="SUPFAM" id="SSF52540">
    <property type="entry name" value="P-loop containing nucleoside triphosphate hydrolases"/>
    <property type="match status" value="1"/>
</dbReference>
<dbReference type="InterPro" id="IPR020472">
    <property type="entry name" value="WD40_PAC1"/>
</dbReference>
<dbReference type="Pfam" id="PF20703">
    <property type="entry name" value="nSTAND1"/>
    <property type="match status" value="1"/>
</dbReference>
<dbReference type="PRINTS" id="PR00320">
    <property type="entry name" value="GPROTEINBRPT"/>
</dbReference>
<feature type="repeat" description="WD" evidence="3">
    <location>
        <begin position="786"/>
        <end position="816"/>
    </location>
</feature>
<feature type="repeat" description="WD" evidence="3">
    <location>
        <begin position="1099"/>
        <end position="1125"/>
    </location>
</feature>
<dbReference type="InterPro" id="IPR027417">
    <property type="entry name" value="P-loop_NTPase"/>
</dbReference>
<evidence type="ECO:0000256" key="3">
    <source>
        <dbReference type="PROSITE-ProRule" id="PRU00221"/>
    </source>
</evidence>
<evidence type="ECO:0000313" key="6">
    <source>
        <dbReference type="EMBL" id="MBP2371578.1"/>
    </source>
</evidence>
<keyword evidence="4" id="KW-1133">Transmembrane helix</keyword>
<keyword evidence="4" id="KW-0472">Membrane</keyword>
<dbReference type="EMBL" id="JAGINU010000003">
    <property type="protein sequence ID" value="MBP2371578.1"/>
    <property type="molecule type" value="Genomic_DNA"/>
</dbReference>
<dbReference type="PROSITE" id="PS50082">
    <property type="entry name" value="WD_REPEATS_2"/>
    <property type="match status" value="9"/>
</dbReference>
<reference evidence="6 7" key="1">
    <citation type="submission" date="2021-03" db="EMBL/GenBank/DDBJ databases">
        <title>Sequencing the genomes of 1000 actinobacteria strains.</title>
        <authorList>
            <person name="Klenk H.-P."/>
        </authorList>
    </citation>
    <scope>NUCLEOTIDE SEQUENCE [LARGE SCALE GENOMIC DNA]</scope>
    <source>
        <strain evidence="6 7">DSM 45256</strain>
    </source>
</reference>
<keyword evidence="4" id="KW-0812">Transmembrane</keyword>
<name>A0ABS4W5T8_9PSEU</name>
<feature type="repeat" description="WD" evidence="3">
    <location>
        <begin position="820"/>
        <end position="861"/>
    </location>
</feature>
<dbReference type="PANTHER" id="PTHR19879">
    <property type="entry name" value="TRANSCRIPTION INITIATION FACTOR TFIID"/>
    <property type="match status" value="1"/>
</dbReference>
<dbReference type="PANTHER" id="PTHR19879:SF9">
    <property type="entry name" value="TRANSCRIPTION INITIATION FACTOR TFIID SUBUNIT 5"/>
    <property type="match status" value="1"/>
</dbReference>
<feature type="repeat" description="WD" evidence="3">
    <location>
        <begin position="1183"/>
        <end position="1218"/>
    </location>
</feature>
<feature type="repeat" description="WD" evidence="3">
    <location>
        <begin position="1229"/>
        <end position="1269"/>
    </location>
</feature>
<feature type="repeat" description="WD" evidence="3">
    <location>
        <begin position="1138"/>
        <end position="1179"/>
    </location>
</feature>
<feature type="domain" description="Novel STAND NTPase 1" evidence="5">
    <location>
        <begin position="116"/>
        <end position="503"/>
    </location>
</feature>
<dbReference type="PROSITE" id="PS00678">
    <property type="entry name" value="WD_REPEATS_1"/>
    <property type="match status" value="4"/>
</dbReference>
<dbReference type="InterPro" id="IPR049052">
    <property type="entry name" value="nSTAND1"/>
</dbReference>
<dbReference type="PROSITE" id="PS50294">
    <property type="entry name" value="WD_REPEATS_REGION"/>
    <property type="match status" value="7"/>
</dbReference>
<feature type="transmembrane region" description="Helical" evidence="4">
    <location>
        <begin position="552"/>
        <end position="574"/>
    </location>
</feature>
<dbReference type="SMART" id="SM00320">
    <property type="entry name" value="WD40"/>
    <property type="match status" value="14"/>
</dbReference>
<comment type="caution">
    <text evidence="6">The sequence shown here is derived from an EMBL/GenBank/DDBJ whole genome shotgun (WGS) entry which is preliminary data.</text>
</comment>
<dbReference type="Pfam" id="PF00400">
    <property type="entry name" value="WD40"/>
    <property type="match status" value="10"/>
</dbReference>
<dbReference type="InterPro" id="IPR036322">
    <property type="entry name" value="WD40_repeat_dom_sf"/>
</dbReference>
<keyword evidence="2" id="KW-0677">Repeat</keyword>
<dbReference type="CDD" id="cd00200">
    <property type="entry name" value="WD40"/>
    <property type="match status" value="2"/>
</dbReference>
<evidence type="ECO:0000259" key="5">
    <source>
        <dbReference type="Pfam" id="PF20703"/>
    </source>
</evidence>
<evidence type="ECO:0000256" key="1">
    <source>
        <dbReference type="ARBA" id="ARBA00022574"/>
    </source>
</evidence>
<organism evidence="6 7">
    <name type="scientific">Pseudonocardia parietis</name>
    <dbReference type="NCBI Taxonomy" id="570936"/>
    <lineage>
        <taxon>Bacteria</taxon>
        <taxon>Bacillati</taxon>
        <taxon>Actinomycetota</taxon>
        <taxon>Actinomycetes</taxon>
        <taxon>Pseudonocardiales</taxon>
        <taxon>Pseudonocardiaceae</taxon>
        <taxon>Pseudonocardia</taxon>
    </lineage>
</organism>
<sequence>MAAPEWFVGYLAALRRVPGSRPASARALAEWAAQIGDDEAPSRPTIGRWLSGATLPTSFRPLELMVLGVREHSRNPPRQAQQTLLRAAWWHDAYERALRESGRGNTDAGHAPTIIYQGLEPFGRADAERFFGRDRDIEAMRARLGSLHQSPTGGVLIVLGQSGIGKSSLLAAGLLPALERHGLGTDTTVTDWPAAVLTPGPNPLLTLAEALDASGGATADPEDAALRLPPGRQMILVVDQFEEIFQVDQAVRHRFVTALVDAATPRAAAADTAAAVVVIACRNEFYPELRRIPSLKPALDAPFNLDPLTGEALTEAVKEPARRAGITVGPGLVDRLLADAGVSGGGMIEGKLPLISHVLRLMNQSGPMTVRAYERVGGIDGAVTHTADQAWDELQRAGLEDTALSLLVQLVRVGDHPGHDTRRHLDRAELPDPGDGRTGRALEILADARLITIGEDTVQITHEALIRAWQRLRDTIDSERADHVQRQNIALRARQWDEAGRSPDQLLRGTVLADAHRVTAGGATHIDDVSREFLAAGDRQEHLASIRRRRQWASAIVAAVLIVAAGTVAVIAWVGERQASQRAILSEVIAHAKQLTPTDSSLAAQLWLTAYRMQPSPELYTALLSTENTALARPLHGHTDNVRAVGQIDSTIISAAEDGTIRLWSASPDGPPPATLTAPGPVTSMVIDPARHLMITGAGGEGPGQSTFRIWNVRDVRHPVPLTPQLPVEAGQRIGGLATSPDGRLLTIVVTDGTTRLWNIADPARPVDLGLRLPGTTTDVYGSNAAISPDNRTLAVAGDDGSTRLWDIADPTSPAELAPLPSGTGIAHAVAFSPSRRILVTGGGNSVLRLWDLADPGRARMIGQTRSGLDSSPSILSVAISPDEQTVAVGAADNTATLWNISDPSRPTPIGRPLSGHTRGVGTLAFGPDGHTLITGSADDSVRAWSLPATRLSGVAGNVTSLALSHDGDTLAVGGGGDDNSVHLWDTTDTAAPVRTAAPLPLPGGGSVDSLAIATDDSVLAAVSGHIVRMWNIRDPHHPRQVGADVSLSGVGAGVAISPDRQTLAVGTDEGVTRLFSLADSARPTALPVPLPSTPGELVSAVDFSPDGRVLATAGNDHVVRLWDVADPTRPRPIGGPLPGHTDDIYQVAFSPDGTRLASVGANHTTHVWDLSDPTRPREERPLLKQTESVGGVSWSPDGTTLATGSSDMTVALWDMTNPAGGRSIGEPITGHTDNIYATSFGTGGVLASGGRDRTVRLWHLDVDRAIGRVCAATPDTLTPEAWDAYVSPDRSYDPPCVAFAEADHRSNAWR</sequence>